<organism evidence="2 3">
    <name type="scientific">Mucuna pruriens</name>
    <name type="common">Velvet bean</name>
    <name type="synonym">Dolichos pruriens</name>
    <dbReference type="NCBI Taxonomy" id="157652"/>
    <lineage>
        <taxon>Eukaryota</taxon>
        <taxon>Viridiplantae</taxon>
        <taxon>Streptophyta</taxon>
        <taxon>Embryophyta</taxon>
        <taxon>Tracheophyta</taxon>
        <taxon>Spermatophyta</taxon>
        <taxon>Magnoliopsida</taxon>
        <taxon>eudicotyledons</taxon>
        <taxon>Gunneridae</taxon>
        <taxon>Pentapetalae</taxon>
        <taxon>rosids</taxon>
        <taxon>fabids</taxon>
        <taxon>Fabales</taxon>
        <taxon>Fabaceae</taxon>
        <taxon>Papilionoideae</taxon>
        <taxon>50 kb inversion clade</taxon>
        <taxon>NPAAA clade</taxon>
        <taxon>indigoferoid/millettioid clade</taxon>
        <taxon>Phaseoleae</taxon>
        <taxon>Mucuna</taxon>
    </lineage>
</organism>
<dbReference type="PANTHER" id="PTHR33067">
    <property type="entry name" value="RNA-DIRECTED DNA POLYMERASE-RELATED"/>
    <property type="match status" value="1"/>
</dbReference>
<protein>
    <recommendedName>
        <fullName evidence="4">Aspartic peptidase DDI1-type domain-containing protein</fullName>
    </recommendedName>
</protein>
<gene>
    <name evidence="2" type="ORF">CR513_62205</name>
</gene>
<accession>A0A371E101</accession>
<comment type="caution">
    <text evidence="2">The sequence shown here is derived from an EMBL/GenBank/DDBJ whole genome shotgun (WGS) entry which is preliminary data.</text>
</comment>
<reference evidence="2" key="1">
    <citation type="submission" date="2018-05" db="EMBL/GenBank/DDBJ databases">
        <title>Draft genome of Mucuna pruriens seed.</title>
        <authorList>
            <person name="Nnadi N.E."/>
            <person name="Vos R."/>
            <person name="Hasami M.H."/>
            <person name="Devisetty U.K."/>
            <person name="Aguiy J.C."/>
        </authorList>
    </citation>
    <scope>NUCLEOTIDE SEQUENCE [LARGE SCALE GENOMIC DNA]</scope>
    <source>
        <strain evidence="2">JCA_2017</strain>
    </source>
</reference>
<dbReference type="PANTHER" id="PTHR33067:SF9">
    <property type="entry name" value="RNA-DIRECTED DNA POLYMERASE"/>
    <property type="match status" value="1"/>
</dbReference>
<dbReference type="InterPro" id="IPR021109">
    <property type="entry name" value="Peptidase_aspartic_dom_sf"/>
</dbReference>
<evidence type="ECO:0000256" key="1">
    <source>
        <dbReference type="SAM" id="MobiDB-lite"/>
    </source>
</evidence>
<dbReference type="Proteomes" id="UP000257109">
    <property type="component" value="Unassembled WGS sequence"/>
</dbReference>
<evidence type="ECO:0008006" key="4">
    <source>
        <dbReference type="Google" id="ProtNLM"/>
    </source>
</evidence>
<sequence>MEEAPQRGGQPEGQAQNIYRPPPMSGKKLKESQHIEKKAIPPRDETPTKEVITDVANEGEKVATPNQLNVSFPQRLKDEKKDKKFTRFLEIFRKLHVNIPFIEAITQMSNYAKFLKNIIFNKEKLEEFVVVNLTEECSIVLLKKLPPKLKDLGCFTIPCIMDNSNFDKALFDLDASINLMSFFAFKKLDLTITHPCDIAEDILVKVGKFIFYVNFVILDMEEDDTIPIILGQPFFAIGKTIIDVEKDELNLRLGNEKVKFIVFSFNKISSPLVSCNCMQTFDNSNGEISKNYKRKPYFETLGNSKPYKVSIKK</sequence>
<dbReference type="EMBL" id="QJKJ01017446">
    <property type="protein sequence ID" value="RDX58477.1"/>
    <property type="molecule type" value="Genomic_DNA"/>
</dbReference>
<dbReference type="CDD" id="cd00303">
    <property type="entry name" value="retropepsin_like"/>
    <property type="match status" value="1"/>
</dbReference>
<evidence type="ECO:0000313" key="2">
    <source>
        <dbReference type="EMBL" id="RDX58477.1"/>
    </source>
</evidence>
<keyword evidence="3" id="KW-1185">Reference proteome</keyword>
<name>A0A371E101_MUCPR</name>
<dbReference type="Gene3D" id="2.40.70.10">
    <property type="entry name" value="Acid Proteases"/>
    <property type="match status" value="1"/>
</dbReference>
<proteinExistence type="predicted"/>
<feature type="compositionally biased region" description="Basic and acidic residues" evidence="1">
    <location>
        <begin position="28"/>
        <end position="49"/>
    </location>
</feature>
<dbReference type="AlphaFoldDB" id="A0A371E101"/>
<feature type="non-terminal residue" evidence="2">
    <location>
        <position position="1"/>
    </location>
</feature>
<feature type="region of interest" description="Disordered" evidence="1">
    <location>
        <begin position="1"/>
        <end position="49"/>
    </location>
</feature>
<evidence type="ECO:0000313" key="3">
    <source>
        <dbReference type="Proteomes" id="UP000257109"/>
    </source>
</evidence>
<dbReference type="OrthoDB" id="1424208at2759"/>